<accession>A0ABP8W9B0</accession>
<sequence length="203" mass="22382">MHSDSAPTRDEWPPDMVVYFEHLDPVLLPLLFARSTLGIRSGRDVPEKLAPSPDSWLVPTSGGSRQTPQADDWDAHWLTRLDELATQRHPGEVVAAPDLHEALRKDRLLRRPRWRDVHGDSFDAAAYERWLAAIDEATDLTVGPAISRALIDAWHAGLFAVTILPIATPFASRVSPSCLVVSAATWRDVPSMHFALALDAATG</sequence>
<feature type="region of interest" description="Disordered" evidence="1">
    <location>
        <begin position="43"/>
        <end position="71"/>
    </location>
</feature>
<proteinExistence type="predicted"/>
<dbReference type="EMBL" id="BAABLM010000010">
    <property type="protein sequence ID" value="GAA4684831.1"/>
    <property type="molecule type" value="Genomic_DNA"/>
</dbReference>
<organism evidence="2 3">
    <name type="scientific">Frondihabitans cladoniiphilus</name>
    <dbReference type="NCBI Taxonomy" id="715785"/>
    <lineage>
        <taxon>Bacteria</taxon>
        <taxon>Bacillati</taxon>
        <taxon>Actinomycetota</taxon>
        <taxon>Actinomycetes</taxon>
        <taxon>Micrococcales</taxon>
        <taxon>Microbacteriaceae</taxon>
        <taxon>Frondihabitans</taxon>
    </lineage>
</organism>
<comment type="caution">
    <text evidence="2">The sequence shown here is derived from an EMBL/GenBank/DDBJ whole genome shotgun (WGS) entry which is preliminary data.</text>
</comment>
<evidence type="ECO:0000256" key="1">
    <source>
        <dbReference type="SAM" id="MobiDB-lite"/>
    </source>
</evidence>
<name>A0ABP8W9B0_9MICO</name>
<dbReference type="Proteomes" id="UP001501295">
    <property type="component" value="Unassembled WGS sequence"/>
</dbReference>
<evidence type="ECO:0000313" key="2">
    <source>
        <dbReference type="EMBL" id="GAA4684831.1"/>
    </source>
</evidence>
<keyword evidence="3" id="KW-1185">Reference proteome</keyword>
<evidence type="ECO:0000313" key="3">
    <source>
        <dbReference type="Proteomes" id="UP001501295"/>
    </source>
</evidence>
<gene>
    <name evidence="2" type="ORF">GCM10025780_33800</name>
</gene>
<reference evidence="3" key="1">
    <citation type="journal article" date="2019" name="Int. J. Syst. Evol. Microbiol.">
        <title>The Global Catalogue of Microorganisms (GCM) 10K type strain sequencing project: providing services to taxonomists for standard genome sequencing and annotation.</title>
        <authorList>
            <consortium name="The Broad Institute Genomics Platform"/>
            <consortium name="The Broad Institute Genome Sequencing Center for Infectious Disease"/>
            <person name="Wu L."/>
            <person name="Ma J."/>
        </authorList>
    </citation>
    <scope>NUCLEOTIDE SEQUENCE [LARGE SCALE GENOMIC DNA]</scope>
    <source>
        <strain evidence="3">JCM 18956</strain>
    </source>
</reference>
<protein>
    <submittedName>
        <fullName evidence="2">Uncharacterized protein</fullName>
    </submittedName>
</protein>